<dbReference type="GO" id="GO:0016491">
    <property type="term" value="F:oxidoreductase activity"/>
    <property type="evidence" value="ECO:0007669"/>
    <property type="project" value="InterPro"/>
</dbReference>
<dbReference type="GO" id="GO:0038203">
    <property type="term" value="P:TORC2 signaling"/>
    <property type="evidence" value="ECO:0007669"/>
    <property type="project" value="TreeGrafter"/>
</dbReference>
<name>A0A9W8TGI8_9AGAR</name>
<evidence type="ECO:0000259" key="5">
    <source>
        <dbReference type="Pfam" id="PF16979"/>
    </source>
</evidence>
<gene>
    <name evidence="6" type="ORF">NLJ89_g443</name>
</gene>
<dbReference type="Pfam" id="PF16978">
    <property type="entry name" value="CRIM"/>
    <property type="match status" value="1"/>
</dbReference>
<feature type="compositionally biased region" description="Low complexity" evidence="2">
    <location>
        <begin position="287"/>
        <end position="304"/>
    </location>
</feature>
<feature type="region of interest" description="Disordered" evidence="2">
    <location>
        <begin position="207"/>
        <end position="372"/>
    </location>
</feature>
<evidence type="ECO:0000256" key="1">
    <source>
        <dbReference type="ARBA" id="ARBA00009407"/>
    </source>
</evidence>
<dbReference type="Proteomes" id="UP001148786">
    <property type="component" value="Unassembled WGS sequence"/>
</dbReference>
<dbReference type="GO" id="GO:0005886">
    <property type="term" value="C:plasma membrane"/>
    <property type="evidence" value="ECO:0007669"/>
    <property type="project" value="TreeGrafter"/>
</dbReference>
<keyword evidence="7" id="KW-1185">Reference proteome</keyword>
<dbReference type="Gene3D" id="3.50.50.60">
    <property type="entry name" value="FAD/NAD(P)-binding domain"/>
    <property type="match status" value="2"/>
</dbReference>
<dbReference type="Pfam" id="PF16979">
    <property type="entry name" value="SIN1_PH"/>
    <property type="match status" value="1"/>
</dbReference>
<dbReference type="GO" id="GO:0005737">
    <property type="term" value="C:cytoplasm"/>
    <property type="evidence" value="ECO:0007669"/>
    <property type="project" value="TreeGrafter"/>
</dbReference>
<comment type="caution">
    <text evidence="6">The sequence shown here is derived from an EMBL/GenBank/DDBJ whole genome shotgun (WGS) entry which is preliminary data.</text>
</comment>
<dbReference type="InterPro" id="IPR011993">
    <property type="entry name" value="PH-like_dom_sf"/>
</dbReference>
<dbReference type="Gene3D" id="2.30.29.30">
    <property type="entry name" value="Pleckstrin-homology domain (PH domain)/Phosphotyrosine-binding domain (PTB)"/>
    <property type="match status" value="1"/>
</dbReference>
<organism evidence="6 7">
    <name type="scientific">Agrocybe chaxingu</name>
    <dbReference type="NCBI Taxonomy" id="84603"/>
    <lineage>
        <taxon>Eukaryota</taxon>
        <taxon>Fungi</taxon>
        <taxon>Dikarya</taxon>
        <taxon>Basidiomycota</taxon>
        <taxon>Agaricomycotina</taxon>
        <taxon>Agaricomycetes</taxon>
        <taxon>Agaricomycetidae</taxon>
        <taxon>Agaricales</taxon>
        <taxon>Agaricineae</taxon>
        <taxon>Strophariaceae</taxon>
        <taxon>Agrocybe</taxon>
    </lineage>
</organism>
<dbReference type="OrthoDB" id="241990at2759"/>
<feature type="compositionally biased region" description="Basic and acidic residues" evidence="2">
    <location>
        <begin position="331"/>
        <end position="343"/>
    </location>
</feature>
<feature type="region of interest" description="Disordered" evidence="2">
    <location>
        <begin position="554"/>
        <end position="576"/>
    </location>
</feature>
<evidence type="ECO:0008006" key="8">
    <source>
        <dbReference type="Google" id="ProtNLM"/>
    </source>
</evidence>
<dbReference type="PANTHER" id="PTHR13335">
    <property type="entry name" value="TARGET OF RAPAMYCIN COMPLEX 2 SUBUNIT MAPKAP1"/>
    <property type="match status" value="1"/>
</dbReference>
<dbReference type="InterPro" id="IPR008828">
    <property type="entry name" value="Sin1/Avo1"/>
</dbReference>
<feature type="domain" description="CRIM" evidence="4">
    <location>
        <begin position="388"/>
        <end position="552"/>
    </location>
</feature>
<dbReference type="InterPro" id="IPR036188">
    <property type="entry name" value="FAD/NAD-bd_sf"/>
</dbReference>
<dbReference type="InterPro" id="IPR031567">
    <property type="entry name" value="CRIM_dom"/>
</dbReference>
<dbReference type="InterPro" id="IPR031313">
    <property type="entry name" value="Sin1_PH_dom"/>
</dbReference>
<evidence type="ECO:0000313" key="7">
    <source>
        <dbReference type="Proteomes" id="UP001148786"/>
    </source>
</evidence>
<feature type="compositionally biased region" description="Polar residues" evidence="2">
    <location>
        <begin position="354"/>
        <end position="372"/>
    </location>
</feature>
<dbReference type="SUPFAM" id="SSF51905">
    <property type="entry name" value="FAD/NAD(P)-binding domain"/>
    <property type="match status" value="2"/>
</dbReference>
<accession>A0A9W8TGI8</accession>
<evidence type="ECO:0000313" key="6">
    <source>
        <dbReference type="EMBL" id="KAJ3517526.1"/>
    </source>
</evidence>
<dbReference type="GO" id="GO:0031932">
    <property type="term" value="C:TORC2 complex"/>
    <property type="evidence" value="ECO:0007669"/>
    <property type="project" value="InterPro"/>
</dbReference>
<evidence type="ECO:0000259" key="3">
    <source>
        <dbReference type="Pfam" id="PF07992"/>
    </source>
</evidence>
<dbReference type="Pfam" id="PF07992">
    <property type="entry name" value="Pyr_redox_2"/>
    <property type="match status" value="1"/>
</dbReference>
<reference evidence="6" key="1">
    <citation type="submission" date="2022-07" db="EMBL/GenBank/DDBJ databases">
        <title>Genome Sequence of Agrocybe chaxingu.</title>
        <authorList>
            <person name="Buettner E."/>
        </authorList>
    </citation>
    <scope>NUCLEOTIDE SEQUENCE</scope>
    <source>
        <strain evidence="6">MP-N11</strain>
    </source>
</reference>
<dbReference type="AlphaFoldDB" id="A0A9W8TGI8"/>
<comment type="similarity">
    <text evidence="1">Belongs to the SIN1 family.</text>
</comment>
<proteinExistence type="inferred from homology"/>
<sequence>MSLISDTDFLIHSLRLSYLRDVDDPYGPRVISLNPSYQSNPYILAASLGDPERWPQLTLPTSPNLSEDEQERPHGFPGARLKHTETIMGGRTGGLGLRVNAKRASTSKRASGTPRQLDVKNFLSDNAPVQEANDVTVPIAKSVARSDPGDSWIKIQDSDKEGSSSPEPTVQIQQATAPEDPPVAKVVQFIPRFRGAEQMEARRQLRMAARRRPGGPAAAPPPQQNLSFDSSSEEEVEIPVISEGSSDEFDDDGATAGDEMDEGDEFDPEFAATRIAGTSDSASDVTSLFSATSSMPTSSAVSSSHTNNRTRARLSPVSEHAGRTHRAHSNTKHEDGQPAKRPEGLAGPSRSRGDSTSSPNVQATSQAPSSSDAIVFTRKKVAPIKPLKSSLSAMLASSGGSSNPFAEMYAAISGRGESASTNVQVYFPHAREPAGKAMDLNVRRDATVEEVIGFALWNYWEEGWLPKLNEGLSGEDDPKWATRVSAVGWILRIAEEDGEVDDDFPRKPFRQDPAELVLIIVAAPDRTGKITKFNSDAYAILEATSTQVQQNQILESKIQRRPSRTAKKPEKLNLPNPSLPVLAPGSAVYGSTLGSVLSTSLGPSSSHGPQIFLRIRVADTADAVHISTTIPVSAGMYMQEALELVCRKRKLANPNDYALLLADRSILIPLDRTVASLQGKRELLLVKRSMLPQMGADILKGIGRTTDPNASIFKRMSDTPEQQYSSALDYTAAYKKYTIYRKIPMLVTRQERKLAIDGVYIHIMPSANKAKGMFESGRTSSFHIKSIADCQQSAKTSAIFKLVLNRAAGNKRYDFEAESPKLAVVLGLSSKLNRAFHRLILVTARPRYLFFPAALRLLANENAPLSSMYMPFDNIFGTFPGEIKVGTVTSIEQNKDAAAQRGGFVVLDSGEKVIYDVLVVCTGSSFDGHLAFPNDEEGFKEHVTKWRTKIKESNDVVIVGGGAVGIELSGEIKDFHPTKNVTIVQANPLLLSDLYPNRYRIDLEKRLRRRGINMIFDEAVDNSAEHHPTLKLRSGTELPCDLLIPARGGRPSTTPLKFLRPPVLTDRGYVKVTPTLQVEGHSNIFALGDIIDWPEAKQLMKIIYGHSDIVVANVMRVLEGKVPNRVYKGSTEMLVITNGQHGGATYLGLCYGFTFGDFLTRFAKSKDVLVGKTRAKIGLPAKPCEKD</sequence>
<dbReference type="GO" id="GO:0005546">
    <property type="term" value="F:phosphatidylinositol-4,5-bisphosphate binding"/>
    <property type="evidence" value="ECO:0007669"/>
    <property type="project" value="TreeGrafter"/>
</dbReference>
<feature type="domain" description="SIN1-type PH" evidence="5">
    <location>
        <begin position="733"/>
        <end position="823"/>
    </location>
</feature>
<dbReference type="PANTHER" id="PTHR13335:SF1">
    <property type="entry name" value="TARGET OF RAPAMYCIN COMPLEX 2 SUBUNIT MAPKAP1"/>
    <property type="match status" value="1"/>
</dbReference>
<evidence type="ECO:0000256" key="2">
    <source>
        <dbReference type="SAM" id="MobiDB-lite"/>
    </source>
</evidence>
<dbReference type="EMBL" id="JANKHO010000017">
    <property type="protein sequence ID" value="KAJ3517526.1"/>
    <property type="molecule type" value="Genomic_DNA"/>
</dbReference>
<feature type="domain" description="FAD/NAD(P)-binding" evidence="3">
    <location>
        <begin position="901"/>
        <end position="1095"/>
    </location>
</feature>
<feature type="region of interest" description="Disordered" evidence="2">
    <location>
        <begin position="141"/>
        <end position="183"/>
    </location>
</feature>
<protein>
    <recommendedName>
        <fullName evidence="8">FAD/NAD(P)-binding domain-containing protein</fullName>
    </recommendedName>
</protein>
<feature type="compositionally biased region" description="Acidic residues" evidence="2">
    <location>
        <begin position="245"/>
        <end position="268"/>
    </location>
</feature>
<dbReference type="InterPro" id="IPR023753">
    <property type="entry name" value="FAD/NAD-binding_dom"/>
</dbReference>
<evidence type="ECO:0000259" key="4">
    <source>
        <dbReference type="Pfam" id="PF16978"/>
    </source>
</evidence>
<feature type="compositionally biased region" description="Polar residues" evidence="2">
    <location>
        <begin position="276"/>
        <end position="286"/>
    </location>
</feature>
<feature type="compositionally biased region" description="Polar residues" evidence="2">
    <location>
        <begin position="163"/>
        <end position="176"/>
    </location>
</feature>